<dbReference type="Pfam" id="PF13372">
    <property type="entry name" value="Alginate_exp"/>
    <property type="match status" value="1"/>
</dbReference>
<dbReference type="EMBL" id="FQWD01000001">
    <property type="protein sequence ID" value="SHF76263.1"/>
    <property type="molecule type" value="Genomic_DNA"/>
</dbReference>
<dbReference type="Proteomes" id="UP000184520">
    <property type="component" value="Unassembled WGS sequence"/>
</dbReference>
<dbReference type="AlphaFoldDB" id="A0A1M5EAH0"/>
<evidence type="ECO:0000259" key="2">
    <source>
        <dbReference type="Pfam" id="PF13372"/>
    </source>
</evidence>
<protein>
    <submittedName>
        <fullName evidence="3">Alginate export</fullName>
    </submittedName>
</protein>
<reference evidence="4" key="1">
    <citation type="submission" date="2016-11" db="EMBL/GenBank/DDBJ databases">
        <authorList>
            <person name="Varghese N."/>
            <person name="Submissions S."/>
        </authorList>
    </citation>
    <scope>NUCLEOTIDE SEQUENCE [LARGE SCALE GENOMIC DNA]</scope>
    <source>
        <strain evidence="4">CGMCC 1.8995</strain>
    </source>
</reference>
<feature type="chain" id="PRO_5012635283" evidence="1">
    <location>
        <begin position="43"/>
        <end position="452"/>
    </location>
</feature>
<feature type="signal peptide" evidence="1">
    <location>
        <begin position="1"/>
        <end position="42"/>
    </location>
</feature>
<keyword evidence="4" id="KW-1185">Reference proteome</keyword>
<organism evidence="3 4">
    <name type="scientific">Marisediminitalea aggregata</name>
    <dbReference type="NCBI Taxonomy" id="634436"/>
    <lineage>
        <taxon>Bacteria</taxon>
        <taxon>Pseudomonadati</taxon>
        <taxon>Pseudomonadota</taxon>
        <taxon>Gammaproteobacteria</taxon>
        <taxon>Alteromonadales</taxon>
        <taxon>Alteromonadaceae</taxon>
        <taxon>Marisediminitalea</taxon>
    </lineage>
</organism>
<evidence type="ECO:0000313" key="4">
    <source>
        <dbReference type="Proteomes" id="UP000184520"/>
    </source>
</evidence>
<dbReference type="InterPro" id="IPR025388">
    <property type="entry name" value="Alginate_export_dom"/>
</dbReference>
<gene>
    <name evidence="3" type="ORF">SAMN05216361_0318</name>
</gene>
<keyword evidence="1" id="KW-0732">Signal</keyword>
<proteinExistence type="predicted"/>
<name>A0A1M5EAH0_9ALTE</name>
<evidence type="ECO:0000313" key="3">
    <source>
        <dbReference type="EMBL" id="SHF76263.1"/>
    </source>
</evidence>
<dbReference type="STRING" id="634436.SAMN05216361_0318"/>
<feature type="domain" description="Alginate export" evidence="2">
    <location>
        <begin position="123"/>
        <end position="394"/>
    </location>
</feature>
<evidence type="ECO:0000256" key="1">
    <source>
        <dbReference type="SAM" id="SignalP"/>
    </source>
</evidence>
<dbReference type="RefSeq" id="WP_073316858.1">
    <property type="nucleotide sequence ID" value="NZ_FQWD01000001.1"/>
</dbReference>
<sequence length="452" mass="51230">MNYINPFRGRVAGCSARRNGVKRLAGIALASLILGGTAQVSAAESPKYEWSGEWNLRFENLVNPLFPTTSSAVHQHNQRLSSKFELKGSVTWSNIQLVGAFADSRVYLDNDDPTLGRSQVNTFEPVQFQIGWLGDTKGNTDELYMKKISVGRFVLDHGSRRLLGSGYFRNALNSFDGIVTDWHWSDWSVRGFYLFPVSRLPSDAASIDNNERAFDKSDTERRFYGVYAESDDKMWRVQTYWFNEDDGPGLNTRNRDLFTVSTQYTSPKGSEWLTDVEVALQTGTQRQTTASDDVNDLDHFAWLLHASVGKMIDSKTSLSAVVDLISGDNDSSDNKSSAFDGLYGVRRFDFGPTEVYRSFARRNLVGIGAKVVSKFTSKDNLLLHYRAYWYQKTPNGSDSFLGNQLEMRWRHQITKPLRLEFGSAYMFKGKALEQGDYPGDTAYVYSGFRYRF</sequence>
<dbReference type="OrthoDB" id="9789168at2"/>
<accession>A0A1M5EAH0</accession>